<evidence type="ECO:0000256" key="1">
    <source>
        <dbReference type="SAM" id="SignalP"/>
    </source>
</evidence>
<protein>
    <submittedName>
        <fullName evidence="2">Uncharacterized protein</fullName>
    </submittedName>
</protein>
<comment type="caution">
    <text evidence="2">The sequence shown here is derived from an EMBL/GenBank/DDBJ whole genome shotgun (WGS) entry which is preliminary data.</text>
</comment>
<sequence>MAALALLALAATPAAAAEFPFCWRGANGYTMTGAIAFPDKLMGQGLVTEDDVTGFEITGYLDGTPVGRWSMDELTDETTWHLSFDPAELRFLTGGSFPGPQSQGWNANGEVSDCGKGGFGFNSGNWAQDLCIDGTWISDSSIPPATPFFASTVPVTPACGGAELLSKREPESPGTEVFR</sequence>
<gene>
    <name evidence="2" type="ORF">GZA08_17000</name>
</gene>
<evidence type="ECO:0000313" key="3">
    <source>
        <dbReference type="Proteomes" id="UP000474757"/>
    </source>
</evidence>
<proteinExistence type="predicted"/>
<evidence type="ECO:0000313" key="2">
    <source>
        <dbReference type="EMBL" id="NDV02666.1"/>
    </source>
</evidence>
<accession>A0A6B2K6V3</accession>
<name>A0A6B2K6V3_9RHOB</name>
<keyword evidence="3" id="KW-1185">Reference proteome</keyword>
<dbReference type="AlphaFoldDB" id="A0A6B2K6V3"/>
<dbReference type="EMBL" id="JAAGAB010000004">
    <property type="protein sequence ID" value="NDV02666.1"/>
    <property type="molecule type" value="Genomic_DNA"/>
</dbReference>
<dbReference type="Proteomes" id="UP000474757">
    <property type="component" value="Unassembled WGS sequence"/>
</dbReference>
<feature type="chain" id="PRO_5025415995" evidence="1">
    <location>
        <begin position="17"/>
        <end position="179"/>
    </location>
</feature>
<reference evidence="2 3" key="1">
    <citation type="submission" date="2020-02" db="EMBL/GenBank/DDBJ databases">
        <title>Pseudoroseicyclus tamarix, sp. nov., isolated from offshore sediment of a Tamarix chinensis forest.</title>
        <authorList>
            <person name="Gai Y."/>
        </authorList>
    </citation>
    <scope>NUCLEOTIDE SEQUENCE [LARGE SCALE GENOMIC DNA]</scope>
    <source>
        <strain evidence="2 3">CLL3-39</strain>
    </source>
</reference>
<organism evidence="2 3">
    <name type="scientific">Pseudoroseicyclus tamaricis</name>
    <dbReference type="NCBI Taxonomy" id="2705421"/>
    <lineage>
        <taxon>Bacteria</taxon>
        <taxon>Pseudomonadati</taxon>
        <taxon>Pseudomonadota</taxon>
        <taxon>Alphaproteobacteria</taxon>
        <taxon>Rhodobacterales</taxon>
        <taxon>Paracoccaceae</taxon>
        <taxon>Pseudoroseicyclus</taxon>
    </lineage>
</organism>
<feature type="signal peptide" evidence="1">
    <location>
        <begin position="1"/>
        <end position="16"/>
    </location>
</feature>
<keyword evidence="1" id="KW-0732">Signal</keyword>